<evidence type="ECO:0000313" key="3">
    <source>
        <dbReference type="EMBL" id="QMW02453.1"/>
    </source>
</evidence>
<evidence type="ECO:0000256" key="2">
    <source>
        <dbReference type="SAM" id="SignalP"/>
    </source>
</evidence>
<evidence type="ECO:0000256" key="1">
    <source>
        <dbReference type="SAM" id="Phobius"/>
    </source>
</evidence>
<dbReference type="RefSeq" id="WP_182459761.1">
    <property type="nucleotide sequence ID" value="NZ_CP059732.1"/>
</dbReference>
<keyword evidence="2" id="KW-0732">Signal</keyword>
<dbReference type="EMBL" id="CP059732">
    <property type="protein sequence ID" value="QMW02453.1"/>
    <property type="molecule type" value="Genomic_DNA"/>
</dbReference>
<gene>
    <name evidence="3" type="ORF">H3H32_31830</name>
</gene>
<evidence type="ECO:0000313" key="4">
    <source>
        <dbReference type="Proteomes" id="UP000515369"/>
    </source>
</evidence>
<name>A0A7G5GUB1_9BACT</name>
<feature type="chain" id="PRO_5028995708" evidence="2">
    <location>
        <begin position="18"/>
        <end position="217"/>
    </location>
</feature>
<feature type="transmembrane region" description="Helical" evidence="1">
    <location>
        <begin position="151"/>
        <end position="174"/>
    </location>
</feature>
<keyword evidence="1" id="KW-1133">Transmembrane helix</keyword>
<accession>A0A7G5GUB1</accession>
<keyword evidence="1" id="KW-0472">Membrane</keyword>
<keyword evidence="4" id="KW-1185">Reference proteome</keyword>
<sequence>MKKILLLLFLGPLHVWAQQDRIPPPVSAENLKPIQSDLVPAYNGRYGTSIRTQYMYDGLDVRHAKDLGQYILASNDPDAIREFKSYMTSRHAGGWLIAGGLITAGVGLIVGVSNDHSGEASKGTFSSTGVVSNGTICYGYCNSVPDRTNTAAVKAGVTTFFSGLIVAAIGGFMLRPGPHLRRSVQYYNRSLKQQGISWQLTPYSSLSNSGIGLVGRF</sequence>
<reference evidence="3 4" key="1">
    <citation type="submission" date="2020-07" db="EMBL/GenBank/DDBJ databases">
        <title>Spirosoma foliorum sp. nov., isolated from the leaves on the Nejang mountain Korea, Republic of.</title>
        <authorList>
            <person name="Ho H."/>
            <person name="Lee Y.-J."/>
            <person name="Nurcahyanto D.-A."/>
            <person name="Kim S.-G."/>
        </authorList>
    </citation>
    <scope>NUCLEOTIDE SEQUENCE [LARGE SCALE GENOMIC DNA]</scope>
    <source>
        <strain evidence="3 4">PL0136</strain>
    </source>
</reference>
<feature type="signal peptide" evidence="2">
    <location>
        <begin position="1"/>
        <end position="17"/>
    </location>
</feature>
<dbReference type="AlphaFoldDB" id="A0A7G5GUB1"/>
<organism evidence="3 4">
    <name type="scientific">Spirosoma foliorum</name>
    <dbReference type="NCBI Taxonomy" id="2710596"/>
    <lineage>
        <taxon>Bacteria</taxon>
        <taxon>Pseudomonadati</taxon>
        <taxon>Bacteroidota</taxon>
        <taxon>Cytophagia</taxon>
        <taxon>Cytophagales</taxon>
        <taxon>Cytophagaceae</taxon>
        <taxon>Spirosoma</taxon>
    </lineage>
</organism>
<dbReference type="KEGG" id="sfol:H3H32_31830"/>
<protein>
    <submittedName>
        <fullName evidence="3">Uncharacterized protein</fullName>
    </submittedName>
</protein>
<proteinExistence type="predicted"/>
<keyword evidence="1" id="KW-0812">Transmembrane</keyword>
<dbReference type="Proteomes" id="UP000515369">
    <property type="component" value="Chromosome"/>
</dbReference>